<organism evidence="2 3">
    <name type="scientific">Geobacillus subterraneus</name>
    <dbReference type="NCBI Taxonomy" id="129338"/>
    <lineage>
        <taxon>Bacteria</taxon>
        <taxon>Bacillati</taxon>
        <taxon>Bacillota</taxon>
        <taxon>Bacilli</taxon>
        <taxon>Bacillales</taxon>
        <taxon>Anoxybacillaceae</taxon>
        <taxon>Geobacillus</taxon>
    </lineage>
</organism>
<evidence type="ECO:0000256" key="1">
    <source>
        <dbReference type="SAM" id="Phobius"/>
    </source>
</evidence>
<proteinExistence type="predicted"/>
<gene>
    <name evidence="2" type="ORF">GsuE55_18670</name>
</gene>
<dbReference type="Proteomes" id="UP000501421">
    <property type="component" value="Chromosome"/>
</dbReference>
<keyword evidence="1" id="KW-0472">Membrane</keyword>
<evidence type="ECO:0000313" key="3">
    <source>
        <dbReference type="Proteomes" id="UP000501421"/>
    </source>
</evidence>
<dbReference type="AlphaFoldDB" id="A0A679FW91"/>
<reference evidence="3" key="1">
    <citation type="journal article" date="2020" name="Microbiol. Resour. Announc.">
        <title>Complete Genome Sequence of Geobacillus sp. Strain E55-1, Isolated from Mine Geyser in Japan.</title>
        <authorList>
            <person name="Miyazaki K."/>
            <person name="Hase E."/>
            <person name="Tokito N."/>
        </authorList>
    </citation>
    <scope>NUCLEOTIDE SEQUENCE [LARGE SCALE GENOMIC DNA]</scope>
    <source>
        <strain evidence="3">E55-1</strain>
    </source>
</reference>
<accession>A0A679FW91</accession>
<protein>
    <submittedName>
        <fullName evidence="2">Uncharacterized protein</fullName>
    </submittedName>
</protein>
<keyword evidence="3" id="KW-1185">Reference proteome</keyword>
<keyword evidence="1" id="KW-0812">Transmembrane</keyword>
<feature type="transmembrane region" description="Helical" evidence="1">
    <location>
        <begin position="42"/>
        <end position="59"/>
    </location>
</feature>
<feature type="transmembrane region" description="Helical" evidence="1">
    <location>
        <begin position="12"/>
        <end position="30"/>
    </location>
</feature>
<keyword evidence="1" id="KW-1133">Transmembrane helix</keyword>
<name>A0A679FW91_9BACL</name>
<sequence length="73" mass="8391">MGVNRRAVRSGFPLRFAMTTLNDWSALGIGWRKNGNTATDGALVHCLFTLCVMTMFTTSGRGRRWHWRRDRFA</sequence>
<dbReference type="EMBL" id="AP022557">
    <property type="protein sequence ID" value="BBW97034.1"/>
    <property type="molecule type" value="Genomic_DNA"/>
</dbReference>
<evidence type="ECO:0000313" key="2">
    <source>
        <dbReference type="EMBL" id="BBW97034.1"/>
    </source>
</evidence>